<organism evidence="1 2">
    <name type="scientific">Shouchella xiaoxiensis</name>
    <dbReference type="NCBI Taxonomy" id="766895"/>
    <lineage>
        <taxon>Bacteria</taxon>
        <taxon>Bacillati</taxon>
        <taxon>Bacillota</taxon>
        <taxon>Bacilli</taxon>
        <taxon>Bacillales</taxon>
        <taxon>Bacillaceae</taxon>
        <taxon>Shouchella</taxon>
    </lineage>
</organism>
<reference evidence="1" key="1">
    <citation type="submission" date="2021-01" db="EMBL/GenBank/DDBJ databases">
        <title>Genomic Encyclopedia of Type Strains, Phase IV (KMG-IV): sequencing the most valuable type-strain genomes for metagenomic binning, comparative biology and taxonomic classification.</title>
        <authorList>
            <person name="Goeker M."/>
        </authorList>
    </citation>
    <scope>NUCLEOTIDE SEQUENCE</scope>
    <source>
        <strain evidence="1">DSM 21943</strain>
    </source>
</reference>
<sequence>MDSLKVRKRSSQTINVETISEEHLLGAIPPDLFEGYVYAVFVDEICLGRYKNSFFHFNDRNIEDTLHYLQELRVFTKESEFRAMRVGQEFRCRHRIDSEIGDESYYIEETQKIWGSSITDNHEWSHLREARGASLWVPITLKKGEKLGLRVRQYLQFDEKSYQYEDERFIDLEKWEEE</sequence>
<gene>
    <name evidence="1" type="ORF">JOC54_002375</name>
</gene>
<dbReference type="InterPro" id="IPR023815">
    <property type="entry name" value="CRISPR-assoc_Csx19"/>
</dbReference>
<dbReference type="EMBL" id="JAFBCV010000006">
    <property type="protein sequence ID" value="MBM7839105.1"/>
    <property type="molecule type" value="Genomic_DNA"/>
</dbReference>
<accession>A0ABS2SV29</accession>
<name>A0ABS2SV29_9BACI</name>
<dbReference type="RefSeq" id="WP_204466431.1">
    <property type="nucleotide sequence ID" value="NZ_JAFBCV010000006.1"/>
</dbReference>
<protein>
    <submittedName>
        <fullName evidence="1">CRISPR-associated protein (TIGR03984 family)</fullName>
    </submittedName>
</protein>
<proteinExistence type="predicted"/>
<evidence type="ECO:0000313" key="1">
    <source>
        <dbReference type="EMBL" id="MBM7839105.1"/>
    </source>
</evidence>
<dbReference type="NCBIfam" id="TIGR03984">
    <property type="entry name" value="CRISPR-associated protein Csx19"/>
    <property type="match status" value="1"/>
</dbReference>
<evidence type="ECO:0000313" key="2">
    <source>
        <dbReference type="Proteomes" id="UP001179280"/>
    </source>
</evidence>
<dbReference type="Proteomes" id="UP001179280">
    <property type="component" value="Unassembled WGS sequence"/>
</dbReference>
<keyword evidence="2" id="KW-1185">Reference proteome</keyword>
<comment type="caution">
    <text evidence="1">The sequence shown here is derived from an EMBL/GenBank/DDBJ whole genome shotgun (WGS) entry which is preliminary data.</text>
</comment>